<organism evidence="2 3">
    <name type="scientific">Austropuccinia psidii MF-1</name>
    <dbReference type="NCBI Taxonomy" id="1389203"/>
    <lineage>
        <taxon>Eukaryota</taxon>
        <taxon>Fungi</taxon>
        <taxon>Dikarya</taxon>
        <taxon>Basidiomycota</taxon>
        <taxon>Pucciniomycotina</taxon>
        <taxon>Pucciniomycetes</taxon>
        <taxon>Pucciniales</taxon>
        <taxon>Sphaerophragmiaceae</taxon>
        <taxon>Austropuccinia</taxon>
    </lineage>
</organism>
<dbReference type="Proteomes" id="UP000765509">
    <property type="component" value="Unassembled WGS sequence"/>
</dbReference>
<reference evidence="2" key="1">
    <citation type="submission" date="2021-03" db="EMBL/GenBank/DDBJ databases">
        <title>Draft genome sequence of rust myrtle Austropuccinia psidii MF-1, a brazilian biotype.</title>
        <authorList>
            <person name="Quecine M.C."/>
            <person name="Pachon D.M.R."/>
            <person name="Bonatelli M.L."/>
            <person name="Correr F.H."/>
            <person name="Franceschini L.M."/>
            <person name="Leite T.F."/>
            <person name="Margarido G.R.A."/>
            <person name="Almeida C.A."/>
            <person name="Ferrarezi J.A."/>
            <person name="Labate C.A."/>
        </authorList>
    </citation>
    <scope>NUCLEOTIDE SEQUENCE</scope>
    <source>
        <strain evidence="2">MF-1</strain>
    </source>
</reference>
<name>A0A9Q3GN70_9BASI</name>
<dbReference type="EMBL" id="AVOT02003500">
    <property type="protein sequence ID" value="MBW0473696.1"/>
    <property type="molecule type" value="Genomic_DNA"/>
</dbReference>
<comment type="caution">
    <text evidence="2">The sequence shown here is derived from an EMBL/GenBank/DDBJ whole genome shotgun (WGS) entry which is preliminary data.</text>
</comment>
<feature type="compositionally biased region" description="Polar residues" evidence="1">
    <location>
        <begin position="88"/>
        <end position="99"/>
    </location>
</feature>
<evidence type="ECO:0000313" key="2">
    <source>
        <dbReference type="EMBL" id="MBW0473696.1"/>
    </source>
</evidence>
<proteinExistence type="predicted"/>
<feature type="compositionally biased region" description="Acidic residues" evidence="1">
    <location>
        <begin position="70"/>
        <end position="84"/>
    </location>
</feature>
<accession>A0A9Q3GN70</accession>
<protein>
    <submittedName>
        <fullName evidence="2">Uncharacterized protein</fullName>
    </submittedName>
</protein>
<gene>
    <name evidence="2" type="ORF">O181_013411</name>
</gene>
<feature type="region of interest" description="Disordered" evidence="1">
    <location>
        <begin position="55"/>
        <end position="99"/>
    </location>
</feature>
<sequence>MDTNSPKKSFIKKDKPKDPFKTNTPNTNEKRKYHKCGGIGHLTNNCLKNAKINEIVETEDYNDKEVESESEKDDEESETSESDEINIINAQSDNIDFRY</sequence>
<feature type="compositionally biased region" description="Basic and acidic residues" evidence="1">
    <location>
        <begin position="11"/>
        <end position="20"/>
    </location>
</feature>
<keyword evidence="3" id="KW-1185">Reference proteome</keyword>
<evidence type="ECO:0000256" key="1">
    <source>
        <dbReference type="SAM" id="MobiDB-lite"/>
    </source>
</evidence>
<evidence type="ECO:0000313" key="3">
    <source>
        <dbReference type="Proteomes" id="UP000765509"/>
    </source>
</evidence>
<feature type="region of interest" description="Disordered" evidence="1">
    <location>
        <begin position="1"/>
        <end position="32"/>
    </location>
</feature>
<dbReference type="AlphaFoldDB" id="A0A9Q3GN70"/>